<name>A0A0A9BIW9_ARUDO</name>
<accession>A0A0A9BIW9</accession>
<dbReference type="EMBL" id="GBRH01235817">
    <property type="protein sequence ID" value="JAD62078.1"/>
    <property type="molecule type" value="Transcribed_RNA"/>
</dbReference>
<dbReference type="AlphaFoldDB" id="A0A0A9BIW9"/>
<evidence type="ECO:0000313" key="1">
    <source>
        <dbReference type="EMBL" id="JAD62078.1"/>
    </source>
</evidence>
<reference evidence="1" key="1">
    <citation type="submission" date="2014-09" db="EMBL/GenBank/DDBJ databases">
        <authorList>
            <person name="Magalhaes I.L.F."/>
            <person name="Oliveira U."/>
            <person name="Santos F.R."/>
            <person name="Vidigal T.H.D.A."/>
            <person name="Brescovit A.D."/>
            <person name="Santos A.J."/>
        </authorList>
    </citation>
    <scope>NUCLEOTIDE SEQUENCE</scope>
    <source>
        <tissue evidence="1">Shoot tissue taken approximately 20 cm above the soil surface</tissue>
    </source>
</reference>
<organism evidence="1">
    <name type="scientific">Arundo donax</name>
    <name type="common">Giant reed</name>
    <name type="synonym">Donax arundinaceus</name>
    <dbReference type="NCBI Taxonomy" id="35708"/>
    <lineage>
        <taxon>Eukaryota</taxon>
        <taxon>Viridiplantae</taxon>
        <taxon>Streptophyta</taxon>
        <taxon>Embryophyta</taxon>
        <taxon>Tracheophyta</taxon>
        <taxon>Spermatophyta</taxon>
        <taxon>Magnoliopsida</taxon>
        <taxon>Liliopsida</taxon>
        <taxon>Poales</taxon>
        <taxon>Poaceae</taxon>
        <taxon>PACMAD clade</taxon>
        <taxon>Arundinoideae</taxon>
        <taxon>Arundineae</taxon>
        <taxon>Arundo</taxon>
    </lineage>
</organism>
<protein>
    <submittedName>
        <fullName evidence="1">Uncharacterized protein</fullName>
    </submittedName>
</protein>
<reference evidence="1" key="2">
    <citation type="journal article" date="2015" name="Data Brief">
        <title>Shoot transcriptome of the giant reed, Arundo donax.</title>
        <authorList>
            <person name="Barrero R.A."/>
            <person name="Guerrero F.D."/>
            <person name="Moolhuijzen P."/>
            <person name="Goolsby J.A."/>
            <person name="Tidwell J."/>
            <person name="Bellgard S.E."/>
            <person name="Bellgard M.I."/>
        </authorList>
    </citation>
    <scope>NUCLEOTIDE SEQUENCE</scope>
    <source>
        <tissue evidence="1">Shoot tissue taken approximately 20 cm above the soil surface</tissue>
    </source>
</reference>
<proteinExistence type="predicted"/>
<sequence>MTVFIFANRFCTDQCMGGRGIFFLSSGKMENTRNRNKLLFSGEFLVLERPVQLNVDGVHSYTTTNSMDAMAALY</sequence>